<dbReference type="SUPFAM" id="SSF52047">
    <property type="entry name" value="RNI-like"/>
    <property type="match status" value="1"/>
</dbReference>
<feature type="compositionally biased region" description="Polar residues" evidence="11">
    <location>
        <begin position="119"/>
        <end position="132"/>
    </location>
</feature>
<dbReference type="Gene3D" id="3.80.10.10">
    <property type="entry name" value="Ribonuclease Inhibitor"/>
    <property type="match status" value="1"/>
</dbReference>
<evidence type="ECO:0000313" key="15">
    <source>
        <dbReference type="RefSeq" id="XP_015271089.1"/>
    </source>
</evidence>
<feature type="transmembrane region" description="Helical" evidence="12">
    <location>
        <begin position="894"/>
        <end position="919"/>
    </location>
</feature>
<evidence type="ECO:0000256" key="8">
    <source>
        <dbReference type="ARBA" id="ARBA00023136"/>
    </source>
</evidence>
<feature type="compositionally biased region" description="Acidic residues" evidence="11">
    <location>
        <begin position="662"/>
        <end position="671"/>
    </location>
</feature>
<evidence type="ECO:0000256" key="2">
    <source>
        <dbReference type="ARBA" id="ARBA00022475"/>
    </source>
</evidence>
<evidence type="ECO:0000256" key="4">
    <source>
        <dbReference type="ARBA" id="ARBA00022692"/>
    </source>
</evidence>
<dbReference type="PRINTS" id="PR00373">
    <property type="entry name" value="GLYCHORMONER"/>
</dbReference>
<keyword evidence="4 12" id="KW-0812">Transmembrane</keyword>
<dbReference type="InterPro" id="IPR000276">
    <property type="entry name" value="GPCR_Rhodpsn"/>
</dbReference>
<evidence type="ECO:0000256" key="7">
    <source>
        <dbReference type="ARBA" id="ARBA00023040"/>
    </source>
</evidence>
<keyword evidence="7" id="KW-0297">G-protein coupled receptor</keyword>
<dbReference type="PROSITE" id="PS51450">
    <property type="entry name" value="LRR"/>
    <property type="match status" value="4"/>
</dbReference>
<dbReference type="RefSeq" id="XP_015271089.1">
    <property type="nucleotide sequence ID" value="XM_015415603.1"/>
</dbReference>
<keyword evidence="3" id="KW-0433">Leucine-rich repeat</keyword>
<proteinExistence type="predicted"/>
<accession>A0ABM1KBK2</accession>
<dbReference type="Pfam" id="PF00001">
    <property type="entry name" value="7tm_1"/>
    <property type="match status" value="1"/>
</dbReference>
<evidence type="ECO:0000256" key="5">
    <source>
        <dbReference type="ARBA" id="ARBA00022737"/>
    </source>
</evidence>
<dbReference type="CDD" id="cd15362">
    <property type="entry name" value="7tmA_LGR6"/>
    <property type="match status" value="1"/>
</dbReference>
<dbReference type="Proteomes" id="UP000694871">
    <property type="component" value="Unplaced"/>
</dbReference>
<evidence type="ECO:0000256" key="12">
    <source>
        <dbReference type="SAM" id="Phobius"/>
    </source>
</evidence>
<evidence type="ECO:0000259" key="13">
    <source>
        <dbReference type="PROSITE" id="PS50262"/>
    </source>
</evidence>
<dbReference type="InterPro" id="IPR003591">
    <property type="entry name" value="Leu-rich_rpt_typical-subtyp"/>
</dbReference>
<feature type="compositionally biased region" description="Low complexity" evidence="11">
    <location>
        <begin position="219"/>
        <end position="229"/>
    </location>
</feature>
<dbReference type="Gene3D" id="1.20.1070.10">
    <property type="entry name" value="Rhodopsin 7-helix transmembrane proteins"/>
    <property type="match status" value="1"/>
</dbReference>
<gene>
    <name evidence="15" type="primary">LGR6</name>
</gene>
<dbReference type="PANTHER" id="PTHR24372:SF73">
    <property type="entry name" value="LEUCINE RICH REPEAT CONTAINING G PROTEIN-COUPLED RECEPTOR 6"/>
    <property type="match status" value="1"/>
</dbReference>
<feature type="region of interest" description="Disordered" evidence="11">
    <location>
        <begin position="208"/>
        <end position="233"/>
    </location>
</feature>
<keyword evidence="6 12" id="KW-1133">Transmembrane helix</keyword>
<dbReference type="InterPro" id="IPR017452">
    <property type="entry name" value="GPCR_Rhodpsn_7TM"/>
</dbReference>
<feature type="domain" description="G-protein coupled receptors family 1 profile" evidence="13">
    <location>
        <begin position="744"/>
        <end position="992"/>
    </location>
</feature>
<dbReference type="GeneID" id="107114166"/>
<dbReference type="SUPFAM" id="SSF81321">
    <property type="entry name" value="Family A G protein-coupled receptor-like"/>
    <property type="match status" value="1"/>
</dbReference>
<name>A0ABM1KBK2_GEKJA</name>
<keyword evidence="5" id="KW-0677">Repeat</keyword>
<reference evidence="15" key="1">
    <citation type="submission" date="2025-08" db="UniProtKB">
        <authorList>
            <consortium name="RefSeq"/>
        </authorList>
    </citation>
    <scope>IDENTIFICATION</scope>
</reference>
<dbReference type="PRINTS" id="PR00237">
    <property type="entry name" value="GPCRRHODOPSN"/>
</dbReference>
<keyword evidence="10" id="KW-0807">Transducer</keyword>
<evidence type="ECO:0000256" key="6">
    <source>
        <dbReference type="ARBA" id="ARBA00022989"/>
    </source>
</evidence>
<feature type="transmembrane region" description="Helical" evidence="12">
    <location>
        <begin position="764"/>
        <end position="786"/>
    </location>
</feature>
<dbReference type="Pfam" id="PF13855">
    <property type="entry name" value="LRR_8"/>
    <property type="match status" value="4"/>
</dbReference>
<feature type="transmembrane region" description="Helical" evidence="12">
    <location>
        <begin position="851"/>
        <end position="874"/>
    </location>
</feature>
<evidence type="ECO:0000256" key="9">
    <source>
        <dbReference type="ARBA" id="ARBA00023170"/>
    </source>
</evidence>
<dbReference type="SMART" id="SM00364">
    <property type="entry name" value="LRR_BAC"/>
    <property type="match status" value="8"/>
</dbReference>
<organism evidence="14 15">
    <name type="scientific">Gekko japonicus</name>
    <name type="common">Schlegel's Japanese gecko</name>
    <dbReference type="NCBI Taxonomy" id="146911"/>
    <lineage>
        <taxon>Eukaryota</taxon>
        <taxon>Metazoa</taxon>
        <taxon>Chordata</taxon>
        <taxon>Craniata</taxon>
        <taxon>Vertebrata</taxon>
        <taxon>Euteleostomi</taxon>
        <taxon>Lepidosauria</taxon>
        <taxon>Squamata</taxon>
        <taxon>Bifurcata</taxon>
        <taxon>Gekkota</taxon>
        <taxon>Gekkonidae</taxon>
        <taxon>Gekkoninae</taxon>
        <taxon>Gekko</taxon>
    </lineage>
</organism>
<evidence type="ECO:0000256" key="11">
    <source>
        <dbReference type="SAM" id="MobiDB-lite"/>
    </source>
</evidence>
<evidence type="ECO:0000256" key="1">
    <source>
        <dbReference type="ARBA" id="ARBA00004651"/>
    </source>
</evidence>
<keyword evidence="14" id="KW-1185">Reference proteome</keyword>
<feature type="transmembrane region" description="Helical" evidence="12">
    <location>
        <begin position="975"/>
        <end position="995"/>
    </location>
</feature>
<dbReference type="PANTHER" id="PTHR24372">
    <property type="entry name" value="GLYCOPROTEIN HORMONE RECEPTOR"/>
    <property type="match status" value="1"/>
</dbReference>
<dbReference type="PROSITE" id="PS50262">
    <property type="entry name" value="G_PROTEIN_RECEP_F1_2"/>
    <property type="match status" value="1"/>
</dbReference>
<protein>
    <submittedName>
        <fullName evidence="15">Leucine-rich repeat-containing G-protein coupled receptor 6</fullName>
    </submittedName>
</protein>
<keyword evidence="2" id="KW-1003">Cell membrane</keyword>
<feature type="transmembrane region" description="Helical" evidence="12">
    <location>
        <begin position="940"/>
        <end position="969"/>
    </location>
</feature>
<feature type="transmembrane region" description="Helical" evidence="12">
    <location>
        <begin position="728"/>
        <end position="752"/>
    </location>
</feature>
<sequence>MTNKDLSKLWKLSNILISLQAAKKDPRLPGLACLDQSLSQRQIKEKLPPILKEKWGDAVASYKATHLDQSPPFSYIVSFITQMVKDHNDSQSYYDPPRYDPPLESVPTQDTKAKMEASVRSTGVSSMTNSPTAEVPKPTEPFCQFHKKTHPLNKCREFRTKPLEERKALIKEYPLCFKCCESKDHIAKDCKTVIKCHVCDSNKHAGALHPDSDPPQQPTPSSSTTATSAESLNTHTQPVGAHCTQVYGTMKSQRSCHQICLAKVFPIGHPKKAAKIFCYFLSFRDLSMNNISELLPGDFHHLRFLEELRLSGNQLSMIPGEAFSGLYNLKILMLQNNQLNQIPAEALWDLPNLQSLRLDANLISVVPDKSFEGLPSLRHLWLDDNALTEIPVKALNNLPALQAMTLALNQIWHIPDYAFQNLTSLVVLHLHNNQIQSLGTQGFEGLHSLETLDLNYNELVEFPVAIRTLGQLQELGFHNNNIKAIPEKAFAGNPLLQIMTLTRAGIHLLPGGMCQQLPSLRVLELSHNQIEELPSFHCCQKLEEIGLQHNRIHEIRADTFGQLTALRSIDLSWNFIQTIHPEAFVTLPSLVKLDLTDNQLVTLPLSGLNALTHLKLKGNPALSESFPKENFPKMRVLEVPYAYQCCAYGACGNFFKVSSQWDSEDTSPEDEDGHKRSSGLFPNHADNHYDLDMEDFQLEMEDSKLHLNIQCTPSPGPFKPCDHLFESWVIRLGVWLIMLVSILCNGLVMVVVFASPGYLSPIKFVIGSIAGTNMLTGMYCAILAFVDTITFGHFARYGARWETGAGCQVTGFLSVFASEASILLLTLAAIQCSLSVSCMKTYGKVPSFGSVKAGAMCCLTLSSVAAALPLLSVGEYGSSPLCLPYPLPDGKPSMLGFMVALVLVNTLCFLIITGTYIRLYCNLLKGDFDSVWDCAMIKHVAWLIFVNCILYCPVAFLTFSSMLSLFLITPEVIKSVLLVVLPLPACLNPLLYLLFNPHFRDDLRLLRHKSQAQESCAQSYVSEDTEKSSYDSMQALVPFSDMDHIFEAPDIFGVPSRCPPGLDTYSFPSVTLIPCQQKTGTRRHDSDFSTHLSCLADNELLIASESRDPARNSLRITLFPTSPTPAFTSHL</sequence>
<evidence type="ECO:0000256" key="10">
    <source>
        <dbReference type="ARBA" id="ARBA00023224"/>
    </source>
</evidence>
<keyword evidence="9 15" id="KW-0675">Receptor</keyword>
<dbReference type="InterPro" id="IPR001611">
    <property type="entry name" value="Leu-rich_rpt"/>
</dbReference>
<evidence type="ECO:0000313" key="14">
    <source>
        <dbReference type="Proteomes" id="UP000694871"/>
    </source>
</evidence>
<dbReference type="InterPro" id="IPR002131">
    <property type="entry name" value="Gphrmn_rcpt_fam"/>
</dbReference>
<keyword evidence="8 12" id="KW-0472">Membrane</keyword>
<dbReference type="SMART" id="SM00369">
    <property type="entry name" value="LRR_TYP"/>
    <property type="match status" value="12"/>
</dbReference>
<dbReference type="InterPro" id="IPR032675">
    <property type="entry name" value="LRR_dom_sf"/>
</dbReference>
<feature type="region of interest" description="Disordered" evidence="11">
    <location>
        <begin position="662"/>
        <end position="683"/>
    </location>
</feature>
<evidence type="ECO:0000256" key="3">
    <source>
        <dbReference type="ARBA" id="ARBA00022614"/>
    </source>
</evidence>
<feature type="region of interest" description="Disordered" evidence="11">
    <location>
        <begin position="90"/>
        <end position="142"/>
    </location>
</feature>
<comment type="subcellular location">
    <subcellularLocation>
        <location evidence="1">Cell membrane</location>
        <topology evidence="1">Multi-pass membrane protein</topology>
    </subcellularLocation>
</comment>